<protein>
    <submittedName>
        <fullName evidence="1">Uncharacterized protein</fullName>
    </submittedName>
</protein>
<gene>
    <name evidence="1" type="ORF">F8388_017780</name>
</gene>
<reference evidence="1 2" key="1">
    <citation type="journal article" date="2020" name="bioRxiv">
        <title>Sequence and annotation of 42 cannabis genomes reveals extensive copy number variation in cannabinoid synthesis and pathogen resistance genes.</title>
        <authorList>
            <person name="Mckernan K.J."/>
            <person name="Helbert Y."/>
            <person name="Kane L.T."/>
            <person name="Ebling H."/>
            <person name="Zhang L."/>
            <person name="Liu B."/>
            <person name="Eaton Z."/>
            <person name="Mclaughlin S."/>
            <person name="Kingan S."/>
            <person name="Baybayan P."/>
            <person name="Concepcion G."/>
            <person name="Jordan M."/>
            <person name="Riva A."/>
            <person name="Barbazuk W."/>
            <person name="Harkins T."/>
        </authorList>
    </citation>
    <scope>NUCLEOTIDE SEQUENCE [LARGE SCALE GENOMIC DNA]</scope>
    <source>
        <strain evidence="2">cv. Jamaican Lion 4</strain>
        <tissue evidence="1">Leaf</tissue>
    </source>
</reference>
<sequence length="21" mass="2561">MSMSMMVQKLMHLKRLLELKL</sequence>
<evidence type="ECO:0000313" key="1">
    <source>
        <dbReference type="EMBL" id="KAF4353605.1"/>
    </source>
</evidence>
<dbReference type="AlphaFoldDB" id="A0A7J6E587"/>
<dbReference type="Proteomes" id="UP000525078">
    <property type="component" value="Unassembled WGS sequence"/>
</dbReference>
<name>A0A7J6E587_CANSA</name>
<organism evidence="1 2">
    <name type="scientific">Cannabis sativa</name>
    <name type="common">Hemp</name>
    <name type="synonym">Marijuana</name>
    <dbReference type="NCBI Taxonomy" id="3483"/>
    <lineage>
        <taxon>Eukaryota</taxon>
        <taxon>Viridiplantae</taxon>
        <taxon>Streptophyta</taxon>
        <taxon>Embryophyta</taxon>
        <taxon>Tracheophyta</taxon>
        <taxon>Spermatophyta</taxon>
        <taxon>Magnoliopsida</taxon>
        <taxon>eudicotyledons</taxon>
        <taxon>Gunneridae</taxon>
        <taxon>Pentapetalae</taxon>
        <taxon>rosids</taxon>
        <taxon>fabids</taxon>
        <taxon>Rosales</taxon>
        <taxon>Cannabaceae</taxon>
        <taxon>Cannabis</taxon>
    </lineage>
</organism>
<accession>A0A7J6E587</accession>
<dbReference type="EMBL" id="JAATIP010000292">
    <property type="protein sequence ID" value="KAF4353605.1"/>
    <property type="molecule type" value="Genomic_DNA"/>
</dbReference>
<evidence type="ECO:0000313" key="2">
    <source>
        <dbReference type="Proteomes" id="UP000525078"/>
    </source>
</evidence>
<comment type="caution">
    <text evidence="1">The sequence shown here is derived from an EMBL/GenBank/DDBJ whole genome shotgun (WGS) entry which is preliminary data.</text>
</comment>
<proteinExistence type="predicted"/>